<sequence length="258" mass="27474">MFEITWQTALILFPMLFLAAFVDSAAGGGALISLPAYMFAGFPVHYVYGTNKFSAGMAALFSTGRYLKNGKIAFLPTLCACAGAALGSWLGAKIVLMLDAVLLQYIFTILLPIAGIFIIVYQIKKPEKHEPREIPRNREIVLSLIIGLGIGAYDGFFGPGTGTFLILAFNGILGMEIITAAGSARTVNLSSNIAALITYIAGGKVIWAAAIPGAVFAILGGQLGTYFAVKKGARFIRPLMIVVVVLLMAKVVYDFFSS</sequence>
<evidence type="ECO:0000256" key="8">
    <source>
        <dbReference type="RuleBase" id="RU363041"/>
    </source>
</evidence>
<feature type="transmembrane region" description="Helical" evidence="8">
    <location>
        <begin position="205"/>
        <end position="229"/>
    </location>
</feature>
<keyword evidence="10" id="KW-1185">Reference proteome</keyword>
<evidence type="ECO:0000256" key="3">
    <source>
        <dbReference type="ARBA" id="ARBA00022448"/>
    </source>
</evidence>
<gene>
    <name evidence="9" type="ORF">JFL75_16420</name>
</gene>
<evidence type="ECO:0000256" key="1">
    <source>
        <dbReference type="ARBA" id="ARBA00004651"/>
    </source>
</evidence>
<keyword evidence="7 8" id="KW-0472">Membrane</keyword>
<keyword evidence="6 8" id="KW-1133">Transmembrane helix</keyword>
<evidence type="ECO:0000256" key="7">
    <source>
        <dbReference type="ARBA" id="ARBA00023136"/>
    </source>
</evidence>
<evidence type="ECO:0000256" key="5">
    <source>
        <dbReference type="ARBA" id="ARBA00022692"/>
    </source>
</evidence>
<feature type="transmembrane region" description="Helical" evidence="8">
    <location>
        <begin position="140"/>
        <end position="158"/>
    </location>
</feature>
<dbReference type="PANTHER" id="PTHR30269:SF0">
    <property type="entry name" value="MEMBRANE TRANSPORTER PROTEIN YFCA-RELATED"/>
    <property type="match status" value="1"/>
</dbReference>
<evidence type="ECO:0000256" key="2">
    <source>
        <dbReference type="ARBA" id="ARBA00009142"/>
    </source>
</evidence>
<feature type="transmembrane region" description="Helical" evidence="8">
    <location>
        <begin position="102"/>
        <end position="120"/>
    </location>
</feature>
<dbReference type="InterPro" id="IPR052017">
    <property type="entry name" value="TSUP"/>
</dbReference>
<comment type="subcellular location">
    <subcellularLocation>
        <location evidence="1 8">Cell membrane</location>
        <topology evidence="1 8">Multi-pass membrane protein</topology>
    </subcellularLocation>
</comment>
<evidence type="ECO:0000256" key="4">
    <source>
        <dbReference type="ARBA" id="ARBA00022475"/>
    </source>
</evidence>
<protein>
    <recommendedName>
        <fullName evidence="8">Probable membrane transporter protein</fullName>
    </recommendedName>
</protein>
<evidence type="ECO:0000313" key="9">
    <source>
        <dbReference type="EMBL" id="QQO08501.1"/>
    </source>
</evidence>
<dbReference type="RefSeq" id="WP_215625807.1">
    <property type="nucleotide sequence ID" value="NZ_CP067089.2"/>
</dbReference>
<dbReference type="PANTHER" id="PTHR30269">
    <property type="entry name" value="TRANSMEMBRANE PROTEIN YFCA"/>
    <property type="match status" value="1"/>
</dbReference>
<feature type="transmembrane region" description="Helical" evidence="8">
    <location>
        <begin position="235"/>
        <end position="256"/>
    </location>
</feature>
<evidence type="ECO:0000256" key="6">
    <source>
        <dbReference type="ARBA" id="ARBA00022989"/>
    </source>
</evidence>
<keyword evidence="4 8" id="KW-1003">Cell membrane</keyword>
<organism evidence="9 10">
    <name type="scientific">Breznakiella homolactica</name>
    <dbReference type="NCBI Taxonomy" id="2798577"/>
    <lineage>
        <taxon>Bacteria</taxon>
        <taxon>Pseudomonadati</taxon>
        <taxon>Spirochaetota</taxon>
        <taxon>Spirochaetia</taxon>
        <taxon>Spirochaetales</taxon>
        <taxon>Breznakiellaceae</taxon>
        <taxon>Breznakiella</taxon>
    </lineage>
</organism>
<proteinExistence type="inferred from homology"/>
<feature type="transmembrane region" description="Helical" evidence="8">
    <location>
        <begin position="34"/>
        <end position="51"/>
    </location>
</feature>
<dbReference type="Pfam" id="PF01925">
    <property type="entry name" value="TauE"/>
    <property type="match status" value="1"/>
</dbReference>
<dbReference type="Proteomes" id="UP000595917">
    <property type="component" value="Chromosome"/>
</dbReference>
<dbReference type="GO" id="GO:0005886">
    <property type="term" value="C:plasma membrane"/>
    <property type="evidence" value="ECO:0007669"/>
    <property type="project" value="UniProtKB-SubCell"/>
</dbReference>
<keyword evidence="5 8" id="KW-0812">Transmembrane</keyword>
<name>A0A7T7XLH8_9SPIR</name>
<comment type="similarity">
    <text evidence="2 8">Belongs to the 4-toluene sulfonate uptake permease (TSUP) (TC 2.A.102) family.</text>
</comment>
<feature type="transmembrane region" description="Helical" evidence="8">
    <location>
        <begin position="164"/>
        <end position="184"/>
    </location>
</feature>
<dbReference type="InterPro" id="IPR002781">
    <property type="entry name" value="TM_pro_TauE-like"/>
</dbReference>
<dbReference type="KEGG" id="bhc:JFL75_16420"/>
<keyword evidence="3" id="KW-0813">Transport</keyword>
<evidence type="ECO:0000313" key="10">
    <source>
        <dbReference type="Proteomes" id="UP000595917"/>
    </source>
</evidence>
<dbReference type="AlphaFoldDB" id="A0A7T7XLH8"/>
<reference evidence="9" key="1">
    <citation type="submission" date="2021-01" db="EMBL/GenBank/DDBJ databases">
        <title>Description of Breznakiella homolactica.</title>
        <authorList>
            <person name="Song Y."/>
            <person name="Brune A."/>
        </authorList>
    </citation>
    <scope>NUCLEOTIDE SEQUENCE</scope>
    <source>
        <strain evidence="9">RmG30</strain>
    </source>
</reference>
<accession>A0A7T7XLH8</accession>
<feature type="transmembrane region" description="Helical" evidence="8">
    <location>
        <begin position="72"/>
        <end position="90"/>
    </location>
</feature>
<dbReference type="EMBL" id="CP067089">
    <property type="protein sequence ID" value="QQO08501.1"/>
    <property type="molecule type" value="Genomic_DNA"/>
</dbReference>